<feature type="signal peptide" evidence="11">
    <location>
        <begin position="1"/>
        <end position="27"/>
    </location>
</feature>
<dbReference type="Gene3D" id="1.10.760.10">
    <property type="entry name" value="Cytochrome c-like domain"/>
    <property type="match status" value="1"/>
</dbReference>
<feature type="transmembrane region" description="Helical" evidence="10">
    <location>
        <begin position="390"/>
        <end position="414"/>
    </location>
</feature>
<evidence type="ECO:0000256" key="4">
    <source>
        <dbReference type="ARBA" id="ARBA00022692"/>
    </source>
</evidence>
<feature type="domain" description="Cytochrome c" evidence="12">
    <location>
        <begin position="136"/>
        <end position="223"/>
    </location>
</feature>
<name>A0ABS0EY52_9BURK</name>
<dbReference type="Pfam" id="PF03239">
    <property type="entry name" value="FTR1"/>
    <property type="match status" value="1"/>
</dbReference>
<evidence type="ECO:0000313" key="13">
    <source>
        <dbReference type="EMBL" id="MBF8179745.1"/>
    </source>
</evidence>
<evidence type="ECO:0000256" key="5">
    <source>
        <dbReference type="ARBA" id="ARBA00022723"/>
    </source>
</evidence>
<dbReference type="PROSITE" id="PS51007">
    <property type="entry name" value="CYTC"/>
    <property type="match status" value="1"/>
</dbReference>
<dbReference type="RefSeq" id="WP_195876706.1">
    <property type="nucleotide sequence ID" value="NZ_JADOEL010000029.1"/>
</dbReference>
<feature type="transmembrane region" description="Helical" evidence="10">
    <location>
        <begin position="619"/>
        <end position="637"/>
    </location>
</feature>
<keyword evidence="8 10" id="KW-0472">Membrane</keyword>
<keyword evidence="4 10" id="KW-0812">Transmembrane</keyword>
<dbReference type="PANTHER" id="PTHR31632">
    <property type="entry name" value="IRON TRANSPORTER FTH1"/>
    <property type="match status" value="1"/>
</dbReference>
<keyword evidence="14" id="KW-1185">Reference proteome</keyword>
<evidence type="ECO:0000256" key="11">
    <source>
        <dbReference type="SAM" id="SignalP"/>
    </source>
</evidence>
<keyword evidence="5 9" id="KW-0479">Metal-binding</keyword>
<evidence type="ECO:0000256" key="10">
    <source>
        <dbReference type="SAM" id="Phobius"/>
    </source>
</evidence>
<evidence type="ECO:0000256" key="8">
    <source>
        <dbReference type="ARBA" id="ARBA00023136"/>
    </source>
</evidence>
<keyword evidence="6 10" id="KW-1133">Transmembrane helix</keyword>
<evidence type="ECO:0000256" key="9">
    <source>
        <dbReference type="PROSITE-ProRule" id="PRU00433"/>
    </source>
</evidence>
<sequence length="642" mass="68873">MHTRSKFSLFITAVFLVLSTNVISANAQDTTTQEKAKQVWQVLDYLAVDYGAAVQNGVIVSKDEYGEMQEFSANAEKQLSELPKTDLSAKLVAQAGKLRNMIAAKASPNEVGNQARSLAAEVLKVYPVPLSPTQVPDLKKGGALYQANCASCHGAAGNGDGPLAKSLNPPPIALSDKERAKERSVFSLQQIISHGVAGTSMPSFAQLSEDDRWAIAFFASTMSYTDADRAAGKKSWTENKSLHNAVPNINALTQATESGLEKQIASSARPILAHLRSEPGQLMASNEDSLALAKKRLSESVQALQAGDKANASRLALSAYLDGFEIAEPALAAKNKELFNDLEKGMGAFRAIVNRGQLDEAKNAEQQLQVKLTQAQDALTTATDDPLATFLGAFTILLREGLEALLVVVAMVAFLKKADRRDVLVYVHAGWVVALAGGVVTWAVATYLVDLSGASREMTEGFSAIFAAVVLLGVGIWMHQKSMAGRWQAYVRDKLSSALNRRSAMMLFLLSFVTVYREVFETVLFYAALWTGGNGGYMLLGMGAAILILAVVAFVLLRTSARLPIGKFFAASSALVAILAFVMVGKGVAALQKVGVFEISTIPFPQIELLGIYPTTQTVVAQMLIVMIVIASVIYNIRSAKK</sequence>
<feature type="transmembrane region" description="Helical" evidence="10">
    <location>
        <begin position="426"/>
        <end position="449"/>
    </location>
</feature>
<keyword evidence="11" id="KW-0732">Signal</keyword>
<dbReference type="Proteomes" id="UP000657372">
    <property type="component" value="Unassembled WGS sequence"/>
</dbReference>
<comment type="caution">
    <text evidence="13">The sequence shown here is derived from an EMBL/GenBank/DDBJ whole genome shotgun (WGS) entry which is preliminary data.</text>
</comment>
<evidence type="ECO:0000313" key="14">
    <source>
        <dbReference type="Proteomes" id="UP000657372"/>
    </source>
</evidence>
<dbReference type="EMBL" id="JADOEL010000029">
    <property type="protein sequence ID" value="MBF8179745.1"/>
    <property type="molecule type" value="Genomic_DNA"/>
</dbReference>
<feature type="transmembrane region" description="Helical" evidence="10">
    <location>
        <begin position="499"/>
        <end position="516"/>
    </location>
</feature>
<keyword evidence="3 9" id="KW-0349">Heme</keyword>
<evidence type="ECO:0000259" key="12">
    <source>
        <dbReference type="PROSITE" id="PS51007"/>
    </source>
</evidence>
<evidence type="ECO:0000256" key="1">
    <source>
        <dbReference type="ARBA" id="ARBA00004141"/>
    </source>
</evidence>
<dbReference type="Pfam" id="PF13442">
    <property type="entry name" value="Cytochrome_CBB3"/>
    <property type="match status" value="1"/>
</dbReference>
<dbReference type="InterPro" id="IPR036909">
    <property type="entry name" value="Cyt_c-like_dom_sf"/>
</dbReference>
<reference evidence="13 14" key="1">
    <citation type="submission" date="2020-11" db="EMBL/GenBank/DDBJ databases">
        <title>WGS of Herminiimonas contaminans strain Marseille-Q4544 isolated from planarians Schmidtea mediterranea.</title>
        <authorList>
            <person name="Kangale L."/>
        </authorList>
    </citation>
    <scope>NUCLEOTIDE SEQUENCE [LARGE SCALE GENOMIC DNA]</scope>
    <source>
        <strain evidence="13 14">Marseille-Q4544</strain>
    </source>
</reference>
<keyword evidence="7 9" id="KW-0408">Iron</keyword>
<comment type="subcellular location">
    <subcellularLocation>
        <location evidence="1">Membrane</location>
        <topology evidence="1">Multi-pass membrane protein</topology>
    </subcellularLocation>
</comment>
<comment type="similarity">
    <text evidence="2">Belongs to the oxidase-dependent Fe transporter (OFeT) (TC 9.A.10.1) family.</text>
</comment>
<feature type="transmembrane region" description="Helical" evidence="10">
    <location>
        <begin position="569"/>
        <end position="591"/>
    </location>
</feature>
<dbReference type="SUPFAM" id="SSF46626">
    <property type="entry name" value="Cytochrome c"/>
    <property type="match status" value="1"/>
</dbReference>
<evidence type="ECO:0000256" key="3">
    <source>
        <dbReference type="ARBA" id="ARBA00022617"/>
    </source>
</evidence>
<evidence type="ECO:0000256" key="2">
    <source>
        <dbReference type="ARBA" id="ARBA00008333"/>
    </source>
</evidence>
<dbReference type="InterPro" id="IPR009056">
    <property type="entry name" value="Cyt_c-like_dom"/>
</dbReference>
<feature type="chain" id="PRO_5045362087" evidence="11">
    <location>
        <begin position="28"/>
        <end position="642"/>
    </location>
</feature>
<accession>A0ABS0EY52</accession>
<organism evidence="13 14">
    <name type="scientific">Herminiimonas contaminans</name>
    <dbReference type="NCBI Taxonomy" id="1111140"/>
    <lineage>
        <taxon>Bacteria</taxon>
        <taxon>Pseudomonadati</taxon>
        <taxon>Pseudomonadota</taxon>
        <taxon>Betaproteobacteria</taxon>
        <taxon>Burkholderiales</taxon>
        <taxon>Oxalobacteraceae</taxon>
        <taxon>Herminiimonas</taxon>
    </lineage>
</organism>
<evidence type="ECO:0000256" key="6">
    <source>
        <dbReference type="ARBA" id="ARBA00022989"/>
    </source>
</evidence>
<feature type="transmembrane region" description="Helical" evidence="10">
    <location>
        <begin position="536"/>
        <end position="557"/>
    </location>
</feature>
<evidence type="ECO:0000256" key="7">
    <source>
        <dbReference type="ARBA" id="ARBA00023004"/>
    </source>
</evidence>
<dbReference type="PANTHER" id="PTHR31632:SF2">
    <property type="entry name" value="PLASMA MEMBRANE IRON PERMEASE"/>
    <property type="match status" value="1"/>
</dbReference>
<proteinExistence type="inferred from homology"/>
<dbReference type="InterPro" id="IPR004923">
    <property type="entry name" value="FTR1/Fip1/EfeU"/>
</dbReference>
<protein>
    <submittedName>
        <fullName evidence="13">Cytochrome c/FTR1 family iron permease</fullName>
    </submittedName>
</protein>
<feature type="transmembrane region" description="Helical" evidence="10">
    <location>
        <begin position="461"/>
        <end position="478"/>
    </location>
</feature>
<gene>
    <name evidence="13" type="ORF">IXC47_18850</name>
</gene>